<dbReference type="GO" id="GO:0008360">
    <property type="term" value="P:regulation of cell shape"/>
    <property type="evidence" value="ECO:0007669"/>
    <property type="project" value="UniProtKB-KW"/>
</dbReference>
<organism evidence="4 5">
    <name type="scientific">Candidatus Sulfomarinibacter kjeldsenii</name>
    <dbReference type="NCBI Taxonomy" id="2885994"/>
    <lineage>
        <taxon>Bacteria</taxon>
        <taxon>Pseudomonadati</taxon>
        <taxon>Acidobacteriota</taxon>
        <taxon>Thermoanaerobaculia</taxon>
        <taxon>Thermoanaerobaculales</taxon>
        <taxon>Candidatus Sulfomarinibacteraceae</taxon>
        <taxon>Candidatus Sulfomarinibacter</taxon>
    </lineage>
</organism>
<gene>
    <name evidence="3" type="primary">khpA</name>
    <name evidence="4" type="ORF">IFJ97_02055</name>
</gene>
<dbReference type="GO" id="GO:0009252">
    <property type="term" value="P:peptidoglycan biosynthetic process"/>
    <property type="evidence" value="ECO:0007669"/>
    <property type="project" value="UniProtKB-UniRule"/>
</dbReference>
<keyword evidence="2 3" id="KW-0694">RNA-binding</keyword>
<comment type="caution">
    <text evidence="4">The sequence shown here is derived from an EMBL/GenBank/DDBJ whole genome shotgun (WGS) entry which is preliminary data.</text>
</comment>
<dbReference type="Gene3D" id="3.30.300.20">
    <property type="match status" value="1"/>
</dbReference>
<dbReference type="EMBL" id="JACXWA010000032">
    <property type="protein sequence ID" value="MBD3870126.1"/>
    <property type="molecule type" value="Genomic_DNA"/>
</dbReference>
<accession>A0A8J7C4A0</accession>
<protein>
    <recommendedName>
        <fullName evidence="3">RNA-binding protein KhpA</fullName>
    </recommendedName>
    <alternativeName>
        <fullName evidence="3">KH-domain protein A</fullName>
    </alternativeName>
</protein>
<keyword evidence="3" id="KW-0143">Chaperone</keyword>
<evidence type="ECO:0000313" key="5">
    <source>
        <dbReference type="Proteomes" id="UP000598633"/>
    </source>
</evidence>
<dbReference type="PROSITE" id="PS50084">
    <property type="entry name" value="KH_TYPE_1"/>
    <property type="match status" value="1"/>
</dbReference>
<comment type="subunit">
    <text evidence="3">Forms a complex with KhpB.</text>
</comment>
<keyword evidence="3" id="KW-0961">Cell wall biogenesis/degradation</keyword>
<reference evidence="4 5" key="1">
    <citation type="submission" date="2020-08" db="EMBL/GenBank/DDBJ databases">
        <title>Acidobacteriota in marine sediments use diverse sulfur dissimilation pathways.</title>
        <authorList>
            <person name="Wasmund K."/>
        </authorList>
    </citation>
    <scope>NUCLEOTIDE SEQUENCE [LARGE SCALE GENOMIC DNA]</scope>
    <source>
        <strain evidence="4">MAG AM3-A</strain>
    </source>
</reference>
<dbReference type="SUPFAM" id="SSF54814">
    <property type="entry name" value="Prokaryotic type KH domain (KH-domain type II)"/>
    <property type="match status" value="1"/>
</dbReference>
<keyword evidence="3" id="KW-0133">Cell shape</keyword>
<dbReference type="HAMAP" id="MF_00088">
    <property type="entry name" value="KhpA"/>
    <property type="match status" value="1"/>
</dbReference>
<comment type="function">
    <text evidence="3">A probable RNA chaperone. Forms a complex with KhpB which binds to cellular RNA and controls its expression. Plays a role in peptidoglycan (PG) homeostasis and cell length regulation.</text>
</comment>
<dbReference type="GO" id="GO:0003723">
    <property type="term" value="F:RNA binding"/>
    <property type="evidence" value="ECO:0007669"/>
    <property type="project" value="UniProtKB-UniRule"/>
</dbReference>
<sequence length="76" mass="8431">MKDLLVEIAKALVDNPEDVSVQEVEGEQTTVLELRVKTEDLGKVIGRQGRTARAIRTLLAAAGMKVQKRFVLEILE</sequence>
<dbReference type="CDD" id="cd22533">
    <property type="entry name" value="KH-II_YlqC-like"/>
    <property type="match status" value="1"/>
</dbReference>
<proteinExistence type="inferred from homology"/>
<comment type="subcellular location">
    <subcellularLocation>
        <location evidence="3">Cytoplasm</location>
    </subcellularLocation>
</comment>
<dbReference type="Pfam" id="PF13083">
    <property type="entry name" value="KH_KhpA-B"/>
    <property type="match status" value="1"/>
</dbReference>
<dbReference type="AlphaFoldDB" id="A0A8J7C4A0"/>
<dbReference type="GO" id="GO:0071555">
    <property type="term" value="P:cell wall organization"/>
    <property type="evidence" value="ECO:0007669"/>
    <property type="project" value="UniProtKB-KW"/>
</dbReference>
<keyword evidence="1 3" id="KW-0963">Cytoplasm</keyword>
<dbReference type="InterPro" id="IPR015946">
    <property type="entry name" value="KH_dom-like_a/b"/>
</dbReference>
<evidence type="ECO:0000256" key="3">
    <source>
        <dbReference type="HAMAP-Rule" id="MF_00088"/>
    </source>
</evidence>
<dbReference type="InterPro" id="IPR020627">
    <property type="entry name" value="KhpA"/>
</dbReference>
<comment type="similarity">
    <text evidence="3">Belongs to the KhpA RNA-binding protein family.</text>
</comment>
<dbReference type="Proteomes" id="UP000598633">
    <property type="component" value="Unassembled WGS sequence"/>
</dbReference>
<dbReference type="PANTHER" id="PTHR34654">
    <property type="entry name" value="UPF0109 PROTEIN SCO5592"/>
    <property type="match status" value="1"/>
</dbReference>
<dbReference type="PANTHER" id="PTHR34654:SF1">
    <property type="entry name" value="RNA-BINDING PROTEIN KHPA"/>
    <property type="match status" value="1"/>
</dbReference>
<evidence type="ECO:0000313" key="4">
    <source>
        <dbReference type="EMBL" id="MBD3870126.1"/>
    </source>
</evidence>
<evidence type="ECO:0000256" key="2">
    <source>
        <dbReference type="ARBA" id="ARBA00022884"/>
    </source>
</evidence>
<name>A0A8J7C4A0_9BACT</name>
<evidence type="ECO:0000256" key="1">
    <source>
        <dbReference type="ARBA" id="ARBA00022490"/>
    </source>
</evidence>
<dbReference type="GO" id="GO:0005737">
    <property type="term" value="C:cytoplasm"/>
    <property type="evidence" value="ECO:0007669"/>
    <property type="project" value="UniProtKB-SubCell"/>
</dbReference>
<dbReference type="InterPro" id="IPR009019">
    <property type="entry name" value="KH_sf_prok-type"/>
</dbReference>